<organism evidence="1 2">
    <name type="scientific">Lupinus angustifolius</name>
    <name type="common">Narrow-leaved blue lupine</name>
    <dbReference type="NCBI Taxonomy" id="3871"/>
    <lineage>
        <taxon>Eukaryota</taxon>
        <taxon>Viridiplantae</taxon>
        <taxon>Streptophyta</taxon>
        <taxon>Embryophyta</taxon>
        <taxon>Tracheophyta</taxon>
        <taxon>Spermatophyta</taxon>
        <taxon>Magnoliopsida</taxon>
        <taxon>eudicotyledons</taxon>
        <taxon>Gunneridae</taxon>
        <taxon>Pentapetalae</taxon>
        <taxon>rosids</taxon>
        <taxon>fabids</taxon>
        <taxon>Fabales</taxon>
        <taxon>Fabaceae</taxon>
        <taxon>Papilionoideae</taxon>
        <taxon>50 kb inversion clade</taxon>
        <taxon>genistoids sensu lato</taxon>
        <taxon>core genistoids</taxon>
        <taxon>Genisteae</taxon>
        <taxon>Lupinus</taxon>
    </lineage>
</organism>
<dbReference type="PANTHER" id="PTHR33167">
    <property type="entry name" value="TRANSCRIPTION FACTOR, PUTATIVE (DUF863)-RELATED"/>
    <property type="match status" value="1"/>
</dbReference>
<dbReference type="KEGG" id="lang:109348800"/>
<evidence type="ECO:0000313" key="1">
    <source>
        <dbReference type="EMBL" id="OIW10928.1"/>
    </source>
</evidence>
<reference evidence="1 2" key="1">
    <citation type="journal article" date="2017" name="Plant Biotechnol. J.">
        <title>A comprehensive draft genome sequence for lupin (Lupinus angustifolius), an emerging health food: insights into plant-microbe interactions and legume evolution.</title>
        <authorList>
            <person name="Hane J.K."/>
            <person name="Ming Y."/>
            <person name="Kamphuis L.G."/>
            <person name="Nelson M.N."/>
            <person name="Garg G."/>
            <person name="Atkins C.A."/>
            <person name="Bayer P.E."/>
            <person name="Bravo A."/>
            <person name="Bringans S."/>
            <person name="Cannon S."/>
            <person name="Edwards D."/>
            <person name="Foley R."/>
            <person name="Gao L.L."/>
            <person name="Harrison M.J."/>
            <person name="Huang W."/>
            <person name="Hurgobin B."/>
            <person name="Li S."/>
            <person name="Liu C.W."/>
            <person name="McGrath A."/>
            <person name="Morahan G."/>
            <person name="Murray J."/>
            <person name="Weller J."/>
            <person name="Jian J."/>
            <person name="Singh K.B."/>
        </authorList>
    </citation>
    <scope>NUCLEOTIDE SEQUENCE [LARGE SCALE GENOMIC DNA]</scope>
    <source>
        <strain evidence="2">cv. Tanjil</strain>
        <tissue evidence="1">Whole plant</tissue>
    </source>
</reference>
<evidence type="ECO:0000313" key="2">
    <source>
        <dbReference type="Proteomes" id="UP000188354"/>
    </source>
</evidence>
<sequence length="215" mass="24500">MEKLSRPWDKEHMRMAMLEQEETFKEQVNELHRLYRIQKILMKNIEASRTIGVSQQGWNFKNAIGLTQNGHHKGTQEKPTMKFNLEGLDLEDIAESDSDRVLDIINETEIELTLGPSGYNRKNIQTPLTKDSGHIWSSSSAGSNLINKTRCRNHHSTNTTREELSGGIIGLAKVPESTSGYQSGMRNSYDIEEQSRQGRSKQSPWLLQVLSLKMT</sequence>
<name>A0A4P1RHZ5_LUPAN</name>
<dbReference type="EMBL" id="CM007366">
    <property type="protein sequence ID" value="OIW10928.1"/>
    <property type="molecule type" value="Genomic_DNA"/>
</dbReference>
<keyword evidence="2" id="KW-1185">Reference proteome</keyword>
<dbReference type="Gramene" id="OIW10928">
    <property type="protein sequence ID" value="OIW10928"/>
    <property type="gene ID" value="TanjilG_27874"/>
</dbReference>
<accession>A0A4P1RHZ5</accession>
<protein>
    <submittedName>
        <fullName evidence="1">Uncharacterized protein</fullName>
    </submittedName>
</protein>
<dbReference type="STRING" id="3871.A0A4P1RHZ5"/>
<dbReference type="OrthoDB" id="666348at2759"/>
<dbReference type="AlphaFoldDB" id="A0A4P1RHZ5"/>
<dbReference type="PANTHER" id="PTHR33167:SF26">
    <property type="entry name" value="EXPRESSED PROTEIN"/>
    <property type="match status" value="1"/>
</dbReference>
<dbReference type="Proteomes" id="UP000188354">
    <property type="component" value="Chromosome LG06"/>
</dbReference>
<gene>
    <name evidence="1" type="ORF">TanjilG_27874</name>
</gene>
<proteinExistence type="predicted"/>